<proteinExistence type="predicted"/>
<protein>
    <recommendedName>
        <fullName evidence="2">Peptidase C19 ubiquitin carboxyl-terminal hydrolase domain-containing protein</fullName>
    </recommendedName>
</protein>
<evidence type="ECO:0000259" key="2">
    <source>
        <dbReference type="Pfam" id="PF00443"/>
    </source>
</evidence>
<feature type="region of interest" description="Disordered" evidence="1">
    <location>
        <begin position="214"/>
        <end position="471"/>
    </location>
</feature>
<feature type="compositionally biased region" description="Basic and acidic residues" evidence="1">
    <location>
        <begin position="749"/>
        <end position="762"/>
    </location>
</feature>
<feature type="region of interest" description="Disordered" evidence="1">
    <location>
        <begin position="1425"/>
        <end position="1469"/>
    </location>
</feature>
<dbReference type="Gene3D" id="3.90.70.10">
    <property type="entry name" value="Cysteine proteinases"/>
    <property type="match status" value="2"/>
</dbReference>
<dbReference type="GO" id="GO:0016579">
    <property type="term" value="P:protein deubiquitination"/>
    <property type="evidence" value="ECO:0007669"/>
    <property type="project" value="InterPro"/>
</dbReference>
<feature type="compositionally biased region" description="Basic and acidic residues" evidence="1">
    <location>
        <begin position="673"/>
        <end position="682"/>
    </location>
</feature>
<gene>
    <name evidence="3" type="ORF">Vbra_17425</name>
</gene>
<feature type="compositionally biased region" description="Gly residues" evidence="1">
    <location>
        <begin position="879"/>
        <end position="889"/>
    </location>
</feature>
<feature type="compositionally biased region" description="Pro residues" evidence="1">
    <location>
        <begin position="860"/>
        <end position="870"/>
    </location>
</feature>
<dbReference type="InterPro" id="IPR001394">
    <property type="entry name" value="Peptidase_C19_UCH"/>
</dbReference>
<feature type="compositionally biased region" description="Basic and acidic residues" evidence="1">
    <location>
        <begin position="115"/>
        <end position="172"/>
    </location>
</feature>
<dbReference type="STRING" id="1169540.A0A0G4GCL3"/>
<feature type="region of interest" description="Disordered" evidence="1">
    <location>
        <begin position="20"/>
        <end position="197"/>
    </location>
</feature>
<dbReference type="OMA" id="KEANEPC"/>
<evidence type="ECO:0000313" key="3">
    <source>
        <dbReference type="EMBL" id="CEM27054.1"/>
    </source>
</evidence>
<feature type="compositionally biased region" description="Basic and acidic residues" evidence="1">
    <location>
        <begin position="349"/>
        <end position="360"/>
    </location>
</feature>
<feature type="region of interest" description="Disordered" evidence="1">
    <location>
        <begin position="839"/>
        <end position="931"/>
    </location>
</feature>
<name>A0A0G4GCL3_VITBC</name>
<dbReference type="PANTHER" id="PTHR48125">
    <property type="entry name" value="LP07818P1"/>
    <property type="match status" value="1"/>
</dbReference>
<dbReference type="SUPFAM" id="SSF54001">
    <property type="entry name" value="Cysteine proteinases"/>
    <property type="match status" value="1"/>
</dbReference>
<evidence type="ECO:0000313" key="4">
    <source>
        <dbReference type="Proteomes" id="UP000041254"/>
    </source>
</evidence>
<feature type="compositionally biased region" description="Basic and acidic residues" evidence="1">
    <location>
        <begin position="307"/>
        <end position="323"/>
    </location>
</feature>
<dbReference type="EMBL" id="CDMY01000625">
    <property type="protein sequence ID" value="CEM27054.1"/>
    <property type="molecule type" value="Genomic_DNA"/>
</dbReference>
<feature type="compositionally biased region" description="Pro residues" evidence="1">
    <location>
        <begin position="905"/>
        <end position="914"/>
    </location>
</feature>
<sequence length="1469" mass="160803">MGNCFPRVRVGRCEGWCCCGRQQDDHSHPPHVPESTAQPNASKERREEEGERPPEPSEDPQRHEKVEEPAPPARPPRESVVMVSSETKSGRFDGETFPEEEDNKKTAEKPPTVFEHTEEPTEEEKKTEKDEAEVKEPHVVREEQPAAKEAEGRPAPVEKEGKPVSEEVKSDEGYQADFEDQQEGQPDSAPPAAVGEFACMTEPVVEAAEVVQKAKKENKKAEVPLGEGTVGAGGEAKKEMPVEEEAPQAQEPDGTPVGPHVEDTSPEHRHSPTKTKEEEAVAGQEAPVPMGQAEAAPAGRETPAGKTKVDREEAVMEPVREEPLVPAKQDTIAAESQGAAKEAPAVVEEPPKEKSTRDEEPIPASDEVKASAVSPAAAHKTEARQSTPHPPPSPSPHPLRPSPQCPSRRQDAGEAEEEQTDSDQPAGVYRRNSVGGPSTSDVMSPDYDAMRAPAIAPPEASPSLRHTSLVSGSPRFYPIEFLKSFKDKESCQRLPDNHKIPPSEINRAGASRTDIFRPGGSGARPPVAGKFGSFQREDGFSEEVPPAEEQKEAGQDASQSPIVQDFPTEDKSTPSKQQQKKKGKQKFTGVKVDIKDFLGGTVATRGGNASPSSRQGTLSRHSRQDQHDTWRGLLEQQATHNQQSPPLPPPPTQRGIHERVGRPPPSSNWGGRTRIDRGERHIPVPLPDSQGHTAAELHQPQQHTRLARQRGGIGRGKRHSSGSGPKVAAEFPTLGGTQTSSDGGEVDTAEGRQKTNRGRGEEPGAAAAAAGGGGGIPTPVSDVLHRYQLSDTLITLEILDYVSSMSITDLVDFINSNLPTSPPLEKCKEIARALKDALKQSHLQQHNDIPSGSSTDPFPDRQPSPSPSATPPSATNSPSGGGTMEGYGEGSAVQPQMPIIKPASLPGPSPPPPKSTSSGSEWGPPLGTPSAVVTPGAAAAAAAAGMGGEACDDMEFAEKPRLLSTKWMTDSVKSNLVVRGGQFSVITRGLYFALKDARTIELRDLKPHERLRVYKFEQYVRRRSNAAVDSNPQWQPHLATVSSHILMYEKEMLLLKRDEDEALPDGEPLWQPRGLENIKNYCYVNALIQGMLPLQWFAEYLSLSAEGLANAAQYDREWAKEHRLHYPFHAAFRAIFAEFYRAKNKACLDKERERTQRLRDICQLILEHHKDRDSYVQVAYTESLSDKGPEKGSMAGEDTALPALYASAFFETPVMPLVVCNPTRRSFFSTYSTTYTESIYRRGSLGRLSSHSPPPPQPSKPSSSSADPPAAANHANDTLEDINSSPISKLFAGVVSRVVQSDNDKNKLTWKPEAFWTLDLAITDSEITTIEDAICCTLVDRDPQKVLRADPKHRHIYHKLFVETWPPILVLSLKRTGFGAHQAHKTDKVIEYGRELQFNYDWWRYEERHKWEEYSRWRAAHPHLPEPDNAPAPAPQLPARVGGGPPRPGGARGALQRIRQTRPRQMDQL</sequence>
<feature type="compositionally biased region" description="Basic and acidic residues" evidence="1">
    <location>
        <begin position="42"/>
        <end position="68"/>
    </location>
</feature>
<evidence type="ECO:0000256" key="1">
    <source>
        <dbReference type="SAM" id="MobiDB-lite"/>
    </source>
</evidence>
<feature type="compositionally biased region" description="Polar residues" evidence="1">
    <location>
        <begin position="607"/>
        <end position="619"/>
    </location>
</feature>
<dbReference type="CDD" id="cd02257">
    <property type="entry name" value="Peptidase_C19"/>
    <property type="match status" value="1"/>
</dbReference>
<dbReference type="Proteomes" id="UP000041254">
    <property type="component" value="Unassembled WGS sequence"/>
</dbReference>
<feature type="compositionally biased region" description="Polar residues" evidence="1">
    <location>
        <begin position="841"/>
        <end position="856"/>
    </location>
</feature>
<dbReference type="Pfam" id="PF00443">
    <property type="entry name" value="UCH"/>
    <property type="match status" value="1"/>
</dbReference>
<feature type="compositionally biased region" description="Low complexity" evidence="1">
    <location>
        <begin position="1260"/>
        <end position="1272"/>
    </location>
</feature>
<feature type="domain" description="Peptidase C19 ubiquitin carboxyl-terminal hydrolase" evidence="2">
    <location>
        <begin position="1073"/>
        <end position="1399"/>
    </location>
</feature>
<dbReference type="GO" id="GO:0004843">
    <property type="term" value="F:cysteine-type deubiquitinase activity"/>
    <property type="evidence" value="ECO:0007669"/>
    <property type="project" value="InterPro"/>
</dbReference>
<feature type="compositionally biased region" description="Pro residues" evidence="1">
    <location>
        <begin position="388"/>
        <end position="404"/>
    </location>
</feature>
<dbReference type="InterPro" id="IPR038765">
    <property type="entry name" value="Papain-like_cys_pep_sf"/>
</dbReference>
<feature type="region of interest" description="Disordered" evidence="1">
    <location>
        <begin position="492"/>
        <end position="774"/>
    </location>
</feature>
<reference evidence="3 4" key="1">
    <citation type="submission" date="2014-11" db="EMBL/GenBank/DDBJ databases">
        <authorList>
            <person name="Zhu J."/>
            <person name="Qi W."/>
            <person name="Song R."/>
        </authorList>
    </citation>
    <scope>NUCLEOTIDE SEQUENCE [LARGE SCALE GENOMIC DNA]</scope>
</reference>
<organism evidence="3 4">
    <name type="scientific">Vitrella brassicaformis (strain CCMP3155)</name>
    <dbReference type="NCBI Taxonomy" id="1169540"/>
    <lineage>
        <taxon>Eukaryota</taxon>
        <taxon>Sar</taxon>
        <taxon>Alveolata</taxon>
        <taxon>Colpodellida</taxon>
        <taxon>Vitrellaceae</taxon>
        <taxon>Vitrella</taxon>
    </lineage>
</organism>
<feature type="compositionally biased region" description="Low complexity" evidence="1">
    <location>
        <begin position="339"/>
        <end position="348"/>
    </location>
</feature>
<feature type="compositionally biased region" description="Basic and acidic residues" evidence="1">
    <location>
        <begin position="492"/>
        <end position="501"/>
    </location>
</feature>
<dbReference type="OrthoDB" id="429671at2759"/>
<dbReference type="PANTHER" id="PTHR48125:SF10">
    <property type="entry name" value="OS12G0136300 PROTEIN"/>
    <property type="match status" value="1"/>
</dbReference>
<dbReference type="VEuPathDB" id="CryptoDB:Vbra_17425"/>
<feature type="compositionally biased region" description="Basic and acidic residues" evidence="1">
    <location>
        <begin position="260"/>
        <end position="279"/>
    </location>
</feature>
<dbReference type="InParanoid" id="A0A0G4GCL3"/>
<keyword evidence="4" id="KW-1185">Reference proteome</keyword>
<accession>A0A0G4GCL3</accession>
<feature type="region of interest" description="Disordered" evidence="1">
    <location>
        <begin position="1245"/>
        <end position="1276"/>
    </location>
</feature>